<sequence length="1303" mass="150732">MAKLPLFNSIPKFALVMPTGSQTQEAFFAQPFAQLFTKVSGFDLPSYLVKLGKITQEMANEYPCETKFDLLDEFLYNPKSIHTPFLDALAPYFDVRKMRDTYDLSLPRRFVSIADINEAVSLINLLAHICLDESIADDQWVLIANNEIILSPEWPQRIEALLTNLIPYNRNLASYVTPAYREEITASFSQQQLNDLSRLKFIFLSIEGNKNLSHLDETQKDALKVYPSYSIRNDISSLTDNIESPYGIQELELSNVFNYHRSGMMLINKFALLTTVKLWAKNKIREINYGKIHNIVSSEASMIACYQKEISAKEVLDLELKDQYLQRDKYPADILEGADAAGKDYGKLVPLEQSVSFFKDSLHKIFNFTTMSVAYANPFLGIQAYANGSHELTDQDYVNIANQQGKAVVFNSHLDRYTAQGYDFVQPLRKYVLQGKSHLHKFSTFFAQRNTQGFIPVTTPKLEEWTQDQVEKAYFYFARFANGTHHLPNLTAAAQTLAQRRLIREILADPTIDESEWIVFAKDQTIFRPDWYKKLNQFMRWLTIRYPLAKIIIAGNENPDAGFNFIDDPDPQKRLELFTQQSIITPELSWTCRLDQDLEAIVASSFKYLSYSLVLVRKRALHERLSADDYLNARSFYLDRFADLINFNATNVIFTNPSLAIYHNQEQIHDLQLPQLQEDSSLGKKEAQDLTNLVNVSDMQEQGADLPWQSQEVYRQAVTAPQAIIEPQVYNQESGEIINPLERINTIQAQEQLDLTPFSSQQAQKIAQEQPLFFGQEKPIKEYFEQLEPSELENCYKSSPKLNPELHYLKAGALPDLVAKVKKYVINLPQSQDRLQAFMRQNNVEDFMVHQAVWGKDLSEEDINELFDREKYNERYHRTMHAGEYGCSLSHTQILRKALYDTELGIDDWILIIEDDTRLNPDWYQMLNKVLLYVEQELPNRVEIINGAQNQIPNFDLIAPKRFVGYHSIYSQLNNYHQITPELGITLINRDFPAGAGFYLIRKSLLVKNHQRICSKIDWVADDIAQYYTFRPEIFAYVNPQLGFDDRDLESILDHERIASINAEKIKLRSVAVTNPSAYVTRERLHVIQKTLSLEEINQKFPHFNVIKKEDYASLPRNEQEKLFDFAKFKQTYGREITPEELNLTLTHHKAWCYIRDLGVSDFTFHFIVEDDQTLAPDFLHQLNCISEYIDTRLDLDTLLIQTSNSKQEQNFELLEEKDYPQHGIHIGENPVYSINEQQTVAIINRKVSNGSGSYLMLKFTPSHMHLFLSEGKRYFLAEDYVFGMPFTKKSIAFAQPQVSIKP</sequence>
<dbReference type="Pfam" id="PF01755">
    <property type="entry name" value="Glyco_transf_25"/>
    <property type="match status" value="2"/>
</dbReference>
<dbReference type="Proteomes" id="UP000265964">
    <property type="component" value="Unassembled WGS sequence"/>
</dbReference>
<feature type="domain" description="Glycosyl transferase family 25" evidence="1">
    <location>
        <begin position="822"/>
        <end position="935"/>
    </location>
</feature>
<organism evidence="2 3">
    <name type="scientific">Psittacicella gerlachiana</name>
    <dbReference type="NCBI Taxonomy" id="2028574"/>
    <lineage>
        <taxon>Bacteria</taxon>
        <taxon>Pseudomonadati</taxon>
        <taxon>Pseudomonadota</taxon>
        <taxon>Gammaproteobacteria</taxon>
        <taxon>Pasteurellales</taxon>
        <taxon>Psittacicellaceae</taxon>
        <taxon>Psittacicella</taxon>
    </lineage>
</organism>
<dbReference type="InterPro" id="IPR002654">
    <property type="entry name" value="Glyco_trans_25"/>
</dbReference>
<dbReference type="OrthoDB" id="9816113at2"/>
<proteinExistence type="predicted"/>
<dbReference type="RefSeq" id="WP_119534451.1">
    <property type="nucleotide sequence ID" value="NZ_NRJF01000063.1"/>
</dbReference>
<feature type="domain" description="Glycosyl transferase family 25" evidence="1">
    <location>
        <begin position="1082"/>
        <end position="1257"/>
    </location>
</feature>
<name>A0A3A1YG60_9GAMM</name>
<reference evidence="2 3" key="1">
    <citation type="submission" date="2017-08" db="EMBL/GenBank/DDBJ databases">
        <title>Reclassification of Bisgaard taxon 37 and 44.</title>
        <authorList>
            <person name="Christensen H."/>
        </authorList>
    </citation>
    <scope>NUCLEOTIDE SEQUENCE [LARGE SCALE GENOMIC DNA]</scope>
    <source>
        <strain evidence="2 3">EEAB3T1</strain>
    </source>
</reference>
<evidence type="ECO:0000313" key="2">
    <source>
        <dbReference type="EMBL" id="RIY36436.1"/>
    </source>
</evidence>
<comment type="caution">
    <text evidence="2">The sequence shown here is derived from an EMBL/GenBank/DDBJ whole genome shotgun (WGS) entry which is preliminary data.</text>
</comment>
<accession>A0A3A1YG60</accession>
<protein>
    <recommendedName>
        <fullName evidence="1">Glycosyl transferase family 25 domain-containing protein</fullName>
    </recommendedName>
</protein>
<gene>
    <name evidence="2" type="ORF">CKF59_02720</name>
</gene>
<keyword evidence="3" id="KW-1185">Reference proteome</keyword>
<evidence type="ECO:0000259" key="1">
    <source>
        <dbReference type="Pfam" id="PF01755"/>
    </source>
</evidence>
<dbReference type="CDD" id="cd06532">
    <property type="entry name" value="Glyco_transf_25"/>
    <property type="match status" value="1"/>
</dbReference>
<evidence type="ECO:0000313" key="3">
    <source>
        <dbReference type="Proteomes" id="UP000265964"/>
    </source>
</evidence>
<dbReference type="EMBL" id="NRJF01000063">
    <property type="protein sequence ID" value="RIY36436.1"/>
    <property type="molecule type" value="Genomic_DNA"/>
</dbReference>